<dbReference type="GO" id="GO:0006313">
    <property type="term" value="P:DNA transposition"/>
    <property type="evidence" value="ECO:0007669"/>
    <property type="project" value="InterPro"/>
</dbReference>
<organism evidence="2 3">
    <name type="scientific">Nonomuraea terrae</name>
    <dbReference type="NCBI Taxonomy" id="2530383"/>
    <lineage>
        <taxon>Bacteria</taxon>
        <taxon>Bacillati</taxon>
        <taxon>Actinomycetota</taxon>
        <taxon>Actinomycetes</taxon>
        <taxon>Streptosporangiales</taxon>
        <taxon>Streptosporangiaceae</taxon>
        <taxon>Nonomuraea</taxon>
    </lineage>
</organism>
<comment type="caution">
    <text evidence="2">The sequence shown here is derived from an EMBL/GenBank/DDBJ whole genome shotgun (WGS) entry which is preliminary data.</text>
</comment>
<evidence type="ECO:0000313" key="2">
    <source>
        <dbReference type="EMBL" id="TDD52941.1"/>
    </source>
</evidence>
<evidence type="ECO:0000259" key="1">
    <source>
        <dbReference type="Pfam" id="PF01526"/>
    </source>
</evidence>
<name>A0A4R4Z494_9ACTN</name>
<feature type="domain" description="Tn3 transposase DDE" evidence="1">
    <location>
        <begin position="51"/>
        <end position="407"/>
    </location>
</feature>
<dbReference type="EMBL" id="SMKQ01000014">
    <property type="protein sequence ID" value="TDD52941.1"/>
    <property type="molecule type" value="Genomic_DNA"/>
</dbReference>
<evidence type="ECO:0000313" key="3">
    <source>
        <dbReference type="Proteomes" id="UP000295302"/>
    </source>
</evidence>
<dbReference type="AlphaFoldDB" id="A0A4R4Z494"/>
<dbReference type="Pfam" id="PF01526">
    <property type="entry name" value="DDE_Tnp_Tn3"/>
    <property type="match status" value="1"/>
</dbReference>
<gene>
    <name evidence="2" type="ORF">E1286_07675</name>
</gene>
<dbReference type="OrthoDB" id="4337906at2"/>
<dbReference type="GO" id="GO:0004803">
    <property type="term" value="F:transposase activity"/>
    <property type="evidence" value="ECO:0007669"/>
    <property type="project" value="InterPro"/>
</dbReference>
<dbReference type="InterPro" id="IPR002513">
    <property type="entry name" value="Tn3_Tnp_DDE_dom"/>
</dbReference>
<reference evidence="2 3" key="1">
    <citation type="submission" date="2019-03" db="EMBL/GenBank/DDBJ databases">
        <title>Draft genome sequences of novel Actinobacteria.</title>
        <authorList>
            <person name="Sahin N."/>
            <person name="Ay H."/>
            <person name="Saygin H."/>
        </authorList>
    </citation>
    <scope>NUCLEOTIDE SEQUENCE [LARGE SCALE GENOMIC DNA]</scope>
    <source>
        <strain evidence="2 3">CH32</strain>
    </source>
</reference>
<sequence>MSPRRTAGDCRRLGGEVVRRPPADTVRACLADPDHAGSSRVLGRRGGGGDPALTASRLIGVEKGYFHGEGIAAASGRLVDEQASIDITADWGGGLVASVDGMRFAVPVRSLYAHLSPLYFGVGKRSRGATWLNVVSDKVMGLGGLVVPGTLRDSLYILDAIHRLDATEQPEVVVTDTGCYSDLVYGLFAMCGYQFAPRHADISDTQLWWIDTAMLEGGLTTGTRATNGWGDFNSLGLRRVLIPAIVQHWDDMARVAGSLSTNQVRAYDLIKMMTADGRLTGLGNAFAHYGRIFKSLHLLQVLHVEDYRRMIGAQLNVGESRHTLARRVFFGNLGRLVRGYERGMEDQVGALGLGINAIVWWNSLYIDADVKRLEAGELGIKGGEVTPEIRARLSPLLFEHINFHGFYPFNRPELSGGLRELRDPNAGSDEEE</sequence>
<protein>
    <recommendedName>
        <fullName evidence="1">Tn3 transposase DDE domain-containing protein</fullName>
    </recommendedName>
</protein>
<proteinExistence type="predicted"/>
<keyword evidence="3" id="KW-1185">Reference proteome</keyword>
<dbReference type="Proteomes" id="UP000295302">
    <property type="component" value="Unassembled WGS sequence"/>
</dbReference>
<accession>A0A4R4Z494</accession>